<evidence type="ECO:0000313" key="2">
    <source>
        <dbReference type="Proteomes" id="UP000887013"/>
    </source>
</evidence>
<sequence>MPSSHAPACLTTHLNGNFDLLSKSVLSNTMRPLASKNVVIGPASGVKRCHNSITSTNADLREIWHIIIRIISLLTEKKQILRRLEMKQIPKQTYQLKGQILMLLQFMDQKKMS</sequence>
<gene>
    <name evidence="1" type="ORF">NPIL_337301</name>
</gene>
<accession>A0A8X6PVQ7</accession>
<keyword evidence="2" id="KW-1185">Reference proteome</keyword>
<proteinExistence type="predicted"/>
<dbReference type="Proteomes" id="UP000887013">
    <property type="component" value="Unassembled WGS sequence"/>
</dbReference>
<reference evidence="1" key="1">
    <citation type="submission" date="2020-08" db="EMBL/GenBank/DDBJ databases">
        <title>Multicomponent nature underlies the extraordinary mechanical properties of spider dragline silk.</title>
        <authorList>
            <person name="Kono N."/>
            <person name="Nakamura H."/>
            <person name="Mori M."/>
            <person name="Yoshida Y."/>
            <person name="Ohtoshi R."/>
            <person name="Malay A.D."/>
            <person name="Moran D.A.P."/>
            <person name="Tomita M."/>
            <person name="Numata K."/>
            <person name="Arakawa K."/>
        </authorList>
    </citation>
    <scope>NUCLEOTIDE SEQUENCE</scope>
</reference>
<dbReference type="EMBL" id="BMAW01120975">
    <property type="protein sequence ID" value="GFT91747.1"/>
    <property type="molecule type" value="Genomic_DNA"/>
</dbReference>
<dbReference type="AlphaFoldDB" id="A0A8X6PVQ7"/>
<name>A0A8X6PVQ7_NEPPI</name>
<protein>
    <submittedName>
        <fullName evidence="1">Uncharacterized protein</fullName>
    </submittedName>
</protein>
<evidence type="ECO:0000313" key="1">
    <source>
        <dbReference type="EMBL" id="GFT91747.1"/>
    </source>
</evidence>
<comment type="caution">
    <text evidence="1">The sequence shown here is derived from an EMBL/GenBank/DDBJ whole genome shotgun (WGS) entry which is preliminary data.</text>
</comment>
<organism evidence="1 2">
    <name type="scientific">Nephila pilipes</name>
    <name type="common">Giant wood spider</name>
    <name type="synonym">Nephila maculata</name>
    <dbReference type="NCBI Taxonomy" id="299642"/>
    <lineage>
        <taxon>Eukaryota</taxon>
        <taxon>Metazoa</taxon>
        <taxon>Ecdysozoa</taxon>
        <taxon>Arthropoda</taxon>
        <taxon>Chelicerata</taxon>
        <taxon>Arachnida</taxon>
        <taxon>Araneae</taxon>
        <taxon>Araneomorphae</taxon>
        <taxon>Entelegynae</taxon>
        <taxon>Araneoidea</taxon>
        <taxon>Nephilidae</taxon>
        <taxon>Nephila</taxon>
    </lineage>
</organism>